<dbReference type="Proteomes" id="UP000821845">
    <property type="component" value="Chromosome 7"/>
</dbReference>
<evidence type="ECO:0000313" key="2">
    <source>
        <dbReference type="Proteomes" id="UP000821845"/>
    </source>
</evidence>
<gene>
    <name evidence="1" type="ORF">HPB50_014821</name>
</gene>
<accession>A0ACB7RUK0</accession>
<protein>
    <submittedName>
        <fullName evidence="1">Uncharacterized protein</fullName>
    </submittedName>
</protein>
<keyword evidence="2" id="KW-1185">Reference proteome</keyword>
<proteinExistence type="predicted"/>
<organism evidence="1 2">
    <name type="scientific">Hyalomma asiaticum</name>
    <name type="common">Tick</name>
    <dbReference type="NCBI Taxonomy" id="266040"/>
    <lineage>
        <taxon>Eukaryota</taxon>
        <taxon>Metazoa</taxon>
        <taxon>Ecdysozoa</taxon>
        <taxon>Arthropoda</taxon>
        <taxon>Chelicerata</taxon>
        <taxon>Arachnida</taxon>
        <taxon>Acari</taxon>
        <taxon>Parasitiformes</taxon>
        <taxon>Ixodida</taxon>
        <taxon>Ixodoidea</taxon>
        <taxon>Ixodidae</taxon>
        <taxon>Hyalomminae</taxon>
        <taxon>Hyalomma</taxon>
    </lineage>
</organism>
<comment type="caution">
    <text evidence="1">The sequence shown here is derived from an EMBL/GenBank/DDBJ whole genome shotgun (WGS) entry which is preliminary data.</text>
</comment>
<reference evidence="1" key="1">
    <citation type="submission" date="2020-05" db="EMBL/GenBank/DDBJ databases">
        <title>Large-scale comparative analyses of tick genomes elucidate their genetic diversity and vector capacities.</title>
        <authorList>
            <person name="Jia N."/>
            <person name="Wang J."/>
            <person name="Shi W."/>
            <person name="Du L."/>
            <person name="Sun Y."/>
            <person name="Zhan W."/>
            <person name="Jiang J."/>
            <person name="Wang Q."/>
            <person name="Zhang B."/>
            <person name="Ji P."/>
            <person name="Sakyi L.B."/>
            <person name="Cui X."/>
            <person name="Yuan T."/>
            <person name="Jiang B."/>
            <person name="Yang W."/>
            <person name="Lam T.T.-Y."/>
            <person name="Chang Q."/>
            <person name="Ding S."/>
            <person name="Wang X."/>
            <person name="Zhu J."/>
            <person name="Ruan X."/>
            <person name="Zhao L."/>
            <person name="Wei J."/>
            <person name="Que T."/>
            <person name="Du C."/>
            <person name="Cheng J."/>
            <person name="Dai P."/>
            <person name="Han X."/>
            <person name="Huang E."/>
            <person name="Gao Y."/>
            <person name="Liu J."/>
            <person name="Shao H."/>
            <person name="Ye R."/>
            <person name="Li L."/>
            <person name="Wei W."/>
            <person name="Wang X."/>
            <person name="Wang C."/>
            <person name="Yang T."/>
            <person name="Huo Q."/>
            <person name="Li W."/>
            <person name="Guo W."/>
            <person name="Chen H."/>
            <person name="Zhou L."/>
            <person name="Ni X."/>
            <person name="Tian J."/>
            <person name="Zhou Y."/>
            <person name="Sheng Y."/>
            <person name="Liu T."/>
            <person name="Pan Y."/>
            <person name="Xia L."/>
            <person name="Li J."/>
            <person name="Zhao F."/>
            <person name="Cao W."/>
        </authorList>
    </citation>
    <scope>NUCLEOTIDE SEQUENCE</scope>
    <source>
        <strain evidence="1">Hyas-2018</strain>
    </source>
</reference>
<dbReference type="EMBL" id="CM023487">
    <property type="protein sequence ID" value="KAH6926123.1"/>
    <property type="molecule type" value="Genomic_DNA"/>
</dbReference>
<sequence>MPAAEGHQTATLLGTVLTGRRAGRALGAGARRTRGARALIAFRMHFGTSGYRSNNERVSLFSAPADPGRLAEWKKNIKSKDRRLTLDGVINEIPREKPCLTSDAVPTIFDDHPSHEAPRRAPKRKDRARSEEEPTYKRRKHDLESDETCAENHFSRLPTMQRLIYTSK</sequence>
<evidence type="ECO:0000313" key="1">
    <source>
        <dbReference type="EMBL" id="KAH6926123.1"/>
    </source>
</evidence>
<name>A0ACB7RUK0_HYAAI</name>